<dbReference type="Proteomes" id="UP001596035">
    <property type="component" value="Unassembled WGS sequence"/>
</dbReference>
<sequence length="139" mass="14876">MAWELGWYESVDDFTAATRPPAVFSAYAAETGTPIVVEAASVSSPDSEVKVEREADGRYRVEASAHGARTLDIGDGARTEVLFHLPLGGGRPPPRRLRHPPERIAMPLLVQAATAHGLAHPEQTGPPMRNVTGFGNPGR</sequence>
<keyword evidence="3" id="KW-1185">Reference proteome</keyword>
<evidence type="ECO:0000313" key="2">
    <source>
        <dbReference type="EMBL" id="MFC5238786.1"/>
    </source>
</evidence>
<organism evidence="2 3">
    <name type="scientific">Streptomyces atrovirens</name>
    <dbReference type="NCBI Taxonomy" id="285556"/>
    <lineage>
        <taxon>Bacteria</taxon>
        <taxon>Bacillati</taxon>
        <taxon>Actinomycetota</taxon>
        <taxon>Actinomycetes</taxon>
        <taxon>Kitasatosporales</taxon>
        <taxon>Streptomycetaceae</taxon>
        <taxon>Streptomyces</taxon>
    </lineage>
</organism>
<dbReference type="RefSeq" id="WP_344569264.1">
    <property type="nucleotide sequence ID" value="NZ_BAAATG010000060.1"/>
</dbReference>
<evidence type="ECO:0000313" key="3">
    <source>
        <dbReference type="Proteomes" id="UP001596035"/>
    </source>
</evidence>
<reference evidence="3" key="1">
    <citation type="journal article" date="2019" name="Int. J. Syst. Evol. Microbiol.">
        <title>The Global Catalogue of Microorganisms (GCM) 10K type strain sequencing project: providing services to taxonomists for standard genome sequencing and annotation.</title>
        <authorList>
            <consortium name="The Broad Institute Genomics Platform"/>
            <consortium name="The Broad Institute Genome Sequencing Center for Infectious Disease"/>
            <person name="Wu L."/>
            <person name="Ma J."/>
        </authorList>
    </citation>
    <scope>NUCLEOTIDE SEQUENCE [LARGE SCALE GENOMIC DNA]</scope>
    <source>
        <strain evidence="3">CGMCC 4.7131</strain>
    </source>
</reference>
<comment type="caution">
    <text evidence="2">The sequence shown here is derived from an EMBL/GenBank/DDBJ whole genome shotgun (WGS) entry which is preliminary data.</text>
</comment>
<protein>
    <submittedName>
        <fullName evidence="2">Uncharacterized protein</fullName>
    </submittedName>
</protein>
<feature type="region of interest" description="Disordered" evidence="1">
    <location>
        <begin position="119"/>
        <end position="139"/>
    </location>
</feature>
<gene>
    <name evidence="2" type="ORF">ACFPWV_02440</name>
</gene>
<accession>A0ABW0DJ40</accession>
<evidence type="ECO:0000256" key="1">
    <source>
        <dbReference type="SAM" id="MobiDB-lite"/>
    </source>
</evidence>
<name>A0ABW0DJ40_9ACTN</name>
<dbReference type="EMBL" id="JBHSKN010000002">
    <property type="protein sequence ID" value="MFC5238786.1"/>
    <property type="molecule type" value="Genomic_DNA"/>
</dbReference>
<proteinExistence type="predicted"/>